<dbReference type="InterPro" id="IPR014710">
    <property type="entry name" value="RmlC-like_jellyroll"/>
</dbReference>
<dbReference type="Gene3D" id="2.60.120.10">
    <property type="entry name" value="Jelly Rolls"/>
    <property type="match status" value="1"/>
</dbReference>
<name>F2IJ03_FLUTR</name>
<dbReference type="Proteomes" id="UP000007463">
    <property type="component" value="Chromosome"/>
</dbReference>
<reference evidence="3" key="2">
    <citation type="submission" date="2011-02" db="EMBL/GenBank/DDBJ databases">
        <title>The complete genome of Fluviicola taffensis DSM 16823.</title>
        <authorList>
            <consortium name="US DOE Joint Genome Institute (JGI-PGF)"/>
            <person name="Lucas S."/>
            <person name="Copeland A."/>
            <person name="Lapidus A."/>
            <person name="Bruce D."/>
            <person name="Goodwin L."/>
            <person name="Pitluck S."/>
            <person name="Kyrpides N."/>
            <person name="Mavromatis K."/>
            <person name="Ivanova N."/>
            <person name="Mikhailova N."/>
            <person name="Pagani I."/>
            <person name="Chertkov O."/>
            <person name="Detter J.C."/>
            <person name="Han C."/>
            <person name="Tapia R."/>
            <person name="Land M."/>
            <person name="Hauser L."/>
            <person name="Markowitz V."/>
            <person name="Cheng J.-F."/>
            <person name="Hugenholtz P."/>
            <person name="Woyke T."/>
            <person name="Wu D."/>
            <person name="Tindall B."/>
            <person name="Pomrenke H.G."/>
            <person name="Brambilla E."/>
            <person name="Klenk H.-P."/>
            <person name="Eisen J.A."/>
        </authorList>
    </citation>
    <scope>NUCLEOTIDE SEQUENCE [LARGE SCALE GENOMIC DNA]</scope>
    <source>
        <strain evidence="3">DSM 16823 / RW262 / RW262</strain>
    </source>
</reference>
<dbReference type="KEGG" id="fte:Fluta_1874"/>
<dbReference type="HOGENOM" id="CLU_075053_9_3_10"/>
<gene>
    <name evidence="2" type="ordered locus">Fluta_1874</name>
</gene>
<evidence type="ECO:0000313" key="3">
    <source>
        <dbReference type="Proteomes" id="UP000007463"/>
    </source>
</evidence>
<organism evidence="2 3">
    <name type="scientific">Fluviicola taffensis (strain DSM 16823 / NCIMB 13979 / RW262)</name>
    <dbReference type="NCBI Taxonomy" id="755732"/>
    <lineage>
        <taxon>Bacteria</taxon>
        <taxon>Pseudomonadati</taxon>
        <taxon>Bacteroidota</taxon>
        <taxon>Flavobacteriia</taxon>
        <taxon>Flavobacteriales</taxon>
        <taxon>Crocinitomicaceae</taxon>
        <taxon>Fluviicola</taxon>
    </lineage>
</organism>
<evidence type="ECO:0000259" key="1">
    <source>
        <dbReference type="Pfam" id="PF00027"/>
    </source>
</evidence>
<sequence length="192" mass="22814">MDSKLRYFLSEFQLSEEEVNLVCGLAAGKEYKAHEVFFQADRVFDYFLFIEEGMIRSYRIVDGNDFTYSFFLPGEICVDFQSYLQGIQSNHYFETLVSTRVFRIEKKKIEALFNEYPRIERIAREMAEKAYIKAVERLKEFQTESLETRYLRLIENQEELFKAAPLQHIASYLGVKPQSLSRIRAKIVNKFY</sequence>
<dbReference type="AlphaFoldDB" id="F2IJ03"/>
<accession>F2IJ03</accession>
<feature type="domain" description="Cyclic nucleotide-binding" evidence="1">
    <location>
        <begin position="29"/>
        <end position="116"/>
    </location>
</feature>
<keyword evidence="3" id="KW-1185">Reference proteome</keyword>
<evidence type="ECO:0000313" key="2">
    <source>
        <dbReference type="EMBL" id="AEA43861.1"/>
    </source>
</evidence>
<dbReference type="InterPro" id="IPR000595">
    <property type="entry name" value="cNMP-bd_dom"/>
</dbReference>
<dbReference type="InterPro" id="IPR018490">
    <property type="entry name" value="cNMP-bd_dom_sf"/>
</dbReference>
<dbReference type="Pfam" id="PF00027">
    <property type="entry name" value="cNMP_binding"/>
    <property type="match status" value="1"/>
</dbReference>
<reference evidence="2 3" key="1">
    <citation type="journal article" date="2011" name="Stand. Genomic Sci.">
        <title>Complete genome sequence of the gliding freshwater bacterium Fluviicola taffensis type strain (RW262).</title>
        <authorList>
            <person name="Woyke T."/>
            <person name="Chertkov O."/>
            <person name="Lapidus A."/>
            <person name="Nolan M."/>
            <person name="Lucas S."/>
            <person name="Del Rio T.G."/>
            <person name="Tice H."/>
            <person name="Cheng J.F."/>
            <person name="Tapia R."/>
            <person name="Han C."/>
            <person name="Goodwin L."/>
            <person name="Pitluck S."/>
            <person name="Liolios K."/>
            <person name="Pagani I."/>
            <person name="Ivanova N."/>
            <person name="Huntemann M."/>
            <person name="Mavromatis K."/>
            <person name="Mikhailova N."/>
            <person name="Pati A."/>
            <person name="Chen A."/>
            <person name="Palaniappan K."/>
            <person name="Land M."/>
            <person name="Hauser L."/>
            <person name="Brambilla E.M."/>
            <person name="Rohde M."/>
            <person name="Mwirichia R."/>
            <person name="Sikorski J."/>
            <person name="Tindall B.J."/>
            <person name="Goker M."/>
            <person name="Bristow J."/>
            <person name="Eisen J.A."/>
            <person name="Markowitz V."/>
            <person name="Hugenholtz P."/>
            <person name="Klenk H.P."/>
            <person name="Kyrpides N.C."/>
        </authorList>
    </citation>
    <scope>NUCLEOTIDE SEQUENCE [LARGE SCALE GENOMIC DNA]</scope>
    <source>
        <strain evidence="3">DSM 16823 / RW262 / RW262</strain>
    </source>
</reference>
<dbReference type="EMBL" id="CP002542">
    <property type="protein sequence ID" value="AEA43861.1"/>
    <property type="molecule type" value="Genomic_DNA"/>
</dbReference>
<dbReference type="SUPFAM" id="SSF51206">
    <property type="entry name" value="cAMP-binding domain-like"/>
    <property type="match status" value="1"/>
</dbReference>
<dbReference type="CDD" id="cd00038">
    <property type="entry name" value="CAP_ED"/>
    <property type="match status" value="1"/>
</dbReference>
<dbReference type="eggNOG" id="COG0664">
    <property type="taxonomic scope" value="Bacteria"/>
</dbReference>
<proteinExistence type="predicted"/>
<protein>
    <submittedName>
        <fullName evidence="2">Putative transcriptional regulator, Crp/Fnr family</fullName>
    </submittedName>
</protein>
<dbReference type="STRING" id="755732.Fluta_1874"/>
<dbReference type="RefSeq" id="WP_013686631.1">
    <property type="nucleotide sequence ID" value="NC_015321.1"/>
</dbReference>